<proteinExistence type="predicted"/>
<dbReference type="SUPFAM" id="SSF81383">
    <property type="entry name" value="F-box domain"/>
    <property type="match status" value="1"/>
</dbReference>
<feature type="non-terminal residue" evidence="3">
    <location>
        <position position="1"/>
    </location>
</feature>
<feature type="domain" description="F-box" evidence="2">
    <location>
        <begin position="5"/>
        <end position="41"/>
    </location>
</feature>
<comment type="caution">
    <text evidence="3">The sequence shown here is derived from an EMBL/GenBank/DDBJ whole genome shotgun (WGS) entry which is preliminary data.</text>
</comment>
<sequence>RSEKMDCLSNLPDEVLCHILSFLTTKEAALTSILAKRWRNLFPTLCCVSASGSGPDIIQSASRTLSIEVTLRALPSLEELLLDYVTWKDMEDVRLSSASVKTLTINLCDCLNTLSFDAPSLLQFDYYSGSVPSDYPLVNMENLVDAKIEFCIVMLSSIVMRGNSFMAYGMLRILTCFLILFMSVFSLLSLSLVIYDIRCLKHVLSVWSELVPVFNNLKVTRIEDGWPAIPALLRNCPHLETLVIKGLVHHVTDKCGDVCDCISREDKGFSLTLCPVKMVKIHGFQGTIKEYFPSLEEMVAVYCEENNSTQLRNHEVSKFVSKIFQLYNKLSSCNVKLMHQGEILCV</sequence>
<dbReference type="Proteomes" id="UP000824890">
    <property type="component" value="Unassembled WGS sequence"/>
</dbReference>
<dbReference type="Pfam" id="PF00646">
    <property type="entry name" value="F-box"/>
    <property type="match status" value="1"/>
</dbReference>
<dbReference type="EMBL" id="JAGKQM010000016">
    <property type="protein sequence ID" value="KAH0874889.1"/>
    <property type="molecule type" value="Genomic_DNA"/>
</dbReference>
<organism evidence="3 4">
    <name type="scientific">Brassica napus</name>
    <name type="common">Rape</name>
    <dbReference type="NCBI Taxonomy" id="3708"/>
    <lineage>
        <taxon>Eukaryota</taxon>
        <taxon>Viridiplantae</taxon>
        <taxon>Streptophyta</taxon>
        <taxon>Embryophyta</taxon>
        <taxon>Tracheophyta</taxon>
        <taxon>Spermatophyta</taxon>
        <taxon>Magnoliopsida</taxon>
        <taxon>eudicotyledons</taxon>
        <taxon>Gunneridae</taxon>
        <taxon>Pentapetalae</taxon>
        <taxon>rosids</taxon>
        <taxon>malvids</taxon>
        <taxon>Brassicales</taxon>
        <taxon>Brassicaceae</taxon>
        <taxon>Brassiceae</taxon>
        <taxon>Brassica</taxon>
    </lineage>
</organism>
<name>A0ABQ7Z3W5_BRANA</name>
<dbReference type="InterPro" id="IPR036047">
    <property type="entry name" value="F-box-like_dom_sf"/>
</dbReference>
<dbReference type="InterPro" id="IPR001810">
    <property type="entry name" value="F-box_dom"/>
</dbReference>
<feature type="transmembrane region" description="Helical" evidence="1">
    <location>
        <begin position="170"/>
        <end position="195"/>
    </location>
</feature>
<reference evidence="3 4" key="1">
    <citation type="submission" date="2021-05" db="EMBL/GenBank/DDBJ databases">
        <title>Genome Assembly of Synthetic Allotetraploid Brassica napus Reveals Homoeologous Exchanges between Subgenomes.</title>
        <authorList>
            <person name="Davis J.T."/>
        </authorList>
    </citation>
    <scope>NUCLEOTIDE SEQUENCE [LARGE SCALE GENOMIC DNA]</scope>
    <source>
        <strain evidence="4">cv. Da-Ae</strain>
        <tissue evidence="3">Seedling</tissue>
    </source>
</reference>
<evidence type="ECO:0000313" key="3">
    <source>
        <dbReference type="EMBL" id="KAH0874889.1"/>
    </source>
</evidence>
<evidence type="ECO:0000259" key="2">
    <source>
        <dbReference type="PROSITE" id="PS50181"/>
    </source>
</evidence>
<dbReference type="CDD" id="cd22160">
    <property type="entry name" value="F-box_AtFBL13-like"/>
    <property type="match status" value="1"/>
</dbReference>
<dbReference type="PROSITE" id="PS50181">
    <property type="entry name" value="FBOX"/>
    <property type="match status" value="1"/>
</dbReference>
<dbReference type="PANTHER" id="PTHR31293:SF25">
    <property type="entry name" value="F-BOX_RNI SUPERFAMILY PROTEIN"/>
    <property type="match status" value="1"/>
</dbReference>
<dbReference type="InterPro" id="IPR053781">
    <property type="entry name" value="F-box_AtFBL13-like"/>
</dbReference>
<accession>A0ABQ7Z3W5</accession>
<dbReference type="InterPro" id="IPR055294">
    <property type="entry name" value="FBL60-like"/>
</dbReference>
<keyword evidence="1" id="KW-0812">Transmembrane</keyword>
<evidence type="ECO:0000256" key="1">
    <source>
        <dbReference type="SAM" id="Phobius"/>
    </source>
</evidence>
<dbReference type="Gene3D" id="1.20.1280.50">
    <property type="match status" value="1"/>
</dbReference>
<keyword evidence="4" id="KW-1185">Reference proteome</keyword>
<evidence type="ECO:0000313" key="4">
    <source>
        <dbReference type="Proteomes" id="UP000824890"/>
    </source>
</evidence>
<gene>
    <name evidence="3" type="ORF">HID58_072251</name>
</gene>
<keyword evidence="1" id="KW-1133">Transmembrane helix</keyword>
<protein>
    <recommendedName>
        <fullName evidence="2">F-box domain-containing protein</fullName>
    </recommendedName>
</protein>
<keyword evidence="1" id="KW-0472">Membrane</keyword>
<dbReference type="PANTHER" id="PTHR31293">
    <property type="entry name" value="RNI-LIKE SUPERFAMILY PROTEIN"/>
    <property type="match status" value="1"/>
</dbReference>